<keyword evidence="7" id="KW-1185">Reference proteome</keyword>
<comment type="subcellular location">
    <subcellularLocation>
        <location evidence="1">Nucleus</location>
    </subcellularLocation>
</comment>
<dbReference type="GO" id="GO:0043565">
    <property type="term" value="F:sequence-specific DNA binding"/>
    <property type="evidence" value="ECO:0007669"/>
    <property type="project" value="InterPro"/>
</dbReference>
<feature type="non-terminal residue" evidence="6">
    <location>
        <position position="1"/>
    </location>
</feature>
<comment type="caution">
    <text evidence="6">The sequence shown here is derived from an EMBL/GenBank/DDBJ whole genome shotgun (WGS) entry which is preliminary data.</text>
</comment>
<dbReference type="SMART" id="SM00415">
    <property type="entry name" value="HSF"/>
    <property type="match status" value="1"/>
</dbReference>
<gene>
    <name evidence="6" type="ORF">JKP88DRAFT_154389</name>
</gene>
<protein>
    <recommendedName>
        <fullName evidence="5">HSF-type DNA-binding domain-containing protein</fullName>
    </recommendedName>
</protein>
<feature type="non-terminal residue" evidence="6">
    <location>
        <position position="105"/>
    </location>
</feature>
<keyword evidence="3" id="KW-0539">Nucleus</keyword>
<dbReference type="InterPro" id="IPR036388">
    <property type="entry name" value="WH-like_DNA-bd_sf"/>
</dbReference>
<comment type="similarity">
    <text evidence="4">Belongs to the HSF family.</text>
</comment>
<dbReference type="OrthoDB" id="60033at2759"/>
<dbReference type="Pfam" id="PF00447">
    <property type="entry name" value="HSF_DNA-bind"/>
    <property type="match status" value="1"/>
</dbReference>
<evidence type="ECO:0000256" key="3">
    <source>
        <dbReference type="ARBA" id="ARBA00023242"/>
    </source>
</evidence>
<keyword evidence="2" id="KW-0238">DNA-binding</keyword>
<proteinExistence type="inferred from homology"/>
<dbReference type="SUPFAM" id="SSF46785">
    <property type="entry name" value="Winged helix' DNA-binding domain"/>
    <property type="match status" value="1"/>
</dbReference>
<dbReference type="EMBL" id="JAFCMP010000120">
    <property type="protein sequence ID" value="KAG5185820.1"/>
    <property type="molecule type" value="Genomic_DNA"/>
</dbReference>
<sequence length="105" mass="11947">FVCKLIEMLDAPEEGSVVWAPGGQGFRVLDEDALERRALPRFFKDVSHPPRARHRYASFRRQLNLYGFIKQRKGALAGCYTHPCFRAGDAQLLALITRRKSSSEP</sequence>
<dbReference type="Proteomes" id="UP000664859">
    <property type="component" value="Unassembled WGS sequence"/>
</dbReference>
<dbReference type="AlphaFoldDB" id="A0A835Z2G3"/>
<reference evidence="6" key="1">
    <citation type="submission" date="2021-02" db="EMBL/GenBank/DDBJ databases">
        <title>First Annotated Genome of the Yellow-green Alga Tribonema minus.</title>
        <authorList>
            <person name="Mahan K.M."/>
        </authorList>
    </citation>
    <scope>NUCLEOTIDE SEQUENCE</scope>
    <source>
        <strain evidence="6">UTEX B ZZ1240</strain>
    </source>
</reference>
<dbReference type="PANTHER" id="PTHR10015:SF427">
    <property type="entry name" value="HEAT SHOCK FACTOR PROTEIN"/>
    <property type="match status" value="1"/>
</dbReference>
<dbReference type="InterPro" id="IPR036390">
    <property type="entry name" value="WH_DNA-bd_sf"/>
</dbReference>
<accession>A0A835Z2G3</accession>
<dbReference type="GO" id="GO:0005634">
    <property type="term" value="C:nucleus"/>
    <property type="evidence" value="ECO:0007669"/>
    <property type="project" value="UniProtKB-SubCell"/>
</dbReference>
<evidence type="ECO:0000256" key="1">
    <source>
        <dbReference type="ARBA" id="ARBA00004123"/>
    </source>
</evidence>
<dbReference type="GO" id="GO:0003700">
    <property type="term" value="F:DNA-binding transcription factor activity"/>
    <property type="evidence" value="ECO:0007669"/>
    <property type="project" value="InterPro"/>
</dbReference>
<evidence type="ECO:0000313" key="6">
    <source>
        <dbReference type="EMBL" id="KAG5185820.1"/>
    </source>
</evidence>
<evidence type="ECO:0000256" key="4">
    <source>
        <dbReference type="RuleBase" id="RU004020"/>
    </source>
</evidence>
<evidence type="ECO:0000259" key="5">
    <source>
        <dbReference type="SMART" id="SM00415"/>
    </source>
</evidence>
<organism evidence="6 7">
    <name type="scientific">Tribonema minus</name>
    <dbReference type="NCBI Taxonomy" id="303371"/>
    <lineage>
        <taxon>Eukaryota</taxon>
        <taxon>Sar</taxon>
        <taxon>Stramenopiles</taxon>
        <taxon>Ochrophyta</taxon>
        <taxon>PX clade</taxon>
        <taxon>Xanthophyceae</taxon>
        <taxon>Tribonematales</taxon>
        <taxon>Tribonemataceae</taxon>
        <taxon>Tribonema</taxon>
    </lineage>
</organism>
<evidence type="ECO:0000256" key="2">
    <source>
        <dbReference type="ARBA" id="ARBA00023125"/>
    </source>
</evidence>
<dbReference type="PANTHER" id="PTHR10015">
    <property type="entry name" value="HEAT SHOCK TRANSCRIPTION FACTOR"/>
    <property type="match status" value="1"/>
</dbReference>
<name>A0A835Z2G3_9STRA</name>
<feature type="domain" description="HSF-type DNA-binding" evidence="5">
    <location>
        <begin position="1"/>
        <end position="99"/>
    </location>
</feature>
<dbReference type="Gene3D" id="1.10.10.10">
    <property type="entry name" value="Winged helix-like DNA-binding domain superfamily/Winged helix DNA-binding domain"/>
    <property type="match status" value="1"/>
</dbReference>
<evidence type="ECO:0000313" key="7">
    <source>
        <dbReference type="Proteomes" id="UP000664859"/>
    </source>
</evidence>
<dbReference type="InterPro" id="IPR000232">
    <property type="entry name" value="HSF_DNA-bd"/>
</dbReference>